<comment type="similarity">
    <text evidence="1 12">Belongs to the helicase family. DnaB subfamily.</text>
</comment>
<dbReference type="GO" id="GO:0016887">
    <property type="term" value="F:ATP hydrolysis activity"/>
    <property type="evidence" value="ECO:0007669"/>
    <property type="project" value="RHEA"/>
</dbReference>
<dbReference type="InterPro" id="IPR027417">
    <property type="entry name" value="P-loop_NTPase"/>
</dbReference>
<evidence type="ECO:0000256" key="7">
    <source>
        <dbReference type="ARBA" id="ARBA00022840"/>
    </source>
</evidence>
<keyword evidence="6 12" id="KW-0347">Helicase</keyword>
<evidence type="ECO:0000256" key="3">
    <source>
        <dbReference type="ARBA" id="ARBA00022705"/>
    </source>
</evidence>
<evidence type="ECO:0000256" key="5">
    <source>
        <dbReference type="ARBA" id="ARBA00022801"/>
    </source>
</evidence>
<keyword evidence="4 12" id="KW-0547">Nucleotide-binding</keyword>
<dbReference type="InterPro" id="IPR007692">
    <property type="entry name" value="DNA_helicase_DnaB"/>
</dbReference>
<dbReference type="Gene3D" id="1.10.860.10">
    <property type="entry name" value="DNAb Helicase, Chain A"/>
    <property type="match status" value="1"/>
</dbReference>
<protein>
    <recommendedName>
        <fullName evidence="11 12">Replicative DNA helicase</fullName>
        <ecNumber evidence="11 12">5.6.2.3</ecNumber>
    </recommendedName>
</protein>
<dbReference type="CDD" id="cd00984">
    <property type="entry name" value="DnaB_C"/>
    <property type="match status" value="1"/>
</dbReference>
<dbReference type="GO" id="GO:0043139">
    <property type="term" value="F:5'-3' DNA helicase activity"/>
    <property type="evidence" value="ECO:0007669"/>
    <property type="project" value="UniProtKB-EC"/>
</dbReference>
<dbReference type="SMART" id="SM00382">
    <property type="entry name" value="AAA"/>
    <property type="match status" value="1"/>
</dbReference>
<reference evidence="14 15" key="1">
    <citation type="journal article" date="2015" name="Nature">
        <title>rRNA introns, odd ribosomes, and small enigmatic genomes across a large radiation of phyla.</title>
        <authorList>
            <person name="Brown C.T."/>
            <person name="Hug L.A."/>
            <person name="Thomas B.C."/>
            <person name="Sharon I."/>
            <person name="Castelle C.J."/>
            <person name="Singh A."/>
            <person name="Wilkins M.J."/>
            <person name="Williams K.H."/>
            <person name="Banfield J.F."/>
        </authorList>
    </citation>
    <scope>NUCLEOTIDE SEQUENCE [LARGE SCALE GENOMIC DNA]</scope>
</reference>
<organism evidence="14 15">
    <name type="scientific">Candidatus Giovannonibacteria bacterium GW2011_GWB1_44_23</name>
    <dbReference type="NCBI Taxonomy" id="1618652"/>
    <lineage>
        <taxon>Bacteria</taxon>
        <taxon>Candidatus Giovannoniibacteriota</taxon>
    </lineage>
</organism>
<dbReference type="GO" id="GO:1990077">
    <property type="term" value="C:primosome complex"/>
    <property type="evidence" value="ECO:0007669"/>
    <property type="project" value="UniProtKB-UniRule"/>
</dbReference>
<evidence type="ECO:0000256" key="6">
    <source>
        <dbReference type="ARBA" id="ARBA00022806"/>
    </source>
</evidence>
<keyword evidence="9" id="KW-0413">Isomerase</keyword>
<dbReference type="GO" id="GO:0005524">
    <property type="term" value="F:ATP binding"/>
    <property type="evidence" value="ECO:0007669"/>
    <property type="project" value="UniProtKB-UniRule"/>
</dbReference>
<dbReference type="PROSITE" id="PS51199">
    <property type="entry name" value="SF4_HELICASE"/>
    <property type="match status" value="1"/>
</dbReference>
<keyword evidence="3 12" id="KW-0235">DNA replication</keyword>
<evidence type="ECO:0000256" key="11">
    <source>
        <dbReference type="NCBIfam" id="TIGR00665"/>
    </source>
</evidence>
<dbReference type="InterPro" id="IPR016136">
    <property type="entry name" value="DNA_helicase_N/primase_C"/>
</dbReference>
<dbReference type="InterPro" id="IPR036185">
    <property type="entry name" value="DNA_heli_DnaB-like_N_sf"/>
</dbReference>
<dbReference type="InterPro" id="IPR007694">
    <property type="entry name" value="DNA_helicase_DnaB-like_C"/>
</dbReference>
<comment type="function">
    <text evidence="12">The main replicative DNA helicase, it participates in initiation and elongation during chromosome replication. Travels ahead of the DNA replisome, separating dsDNA into templates for DNA synthesis. A processive ATP-dependent 5'-3' DNA helicase it has DNA-dependent ATPase activity.</text>
</comment>
<dbReference type="FunFam" id="3.40.50.300:FF:000351">
    <property type="entry name" value="Replicative DNA helicase"/>
    <property type="match status" value="1"/>
</dbReference>
<dbReference type="GO" id="GO:0005829">
    <property type="term" value="C:cytosol"/>
    <property type="evidence" value="ECO:0007669"/>
    <property type="project" value="TreeGrafter"/>
</dbReference>
<evidence type="ECO:0000256" key="9">
    <source>
        <dbReference type="ARBA" id="ARBA00023235"/>
    </source>
</evidence>
<sequence>MAQVFSPFGVSRMPPQNIEAEISLLGSLLLDGGIIDEVADMLGPEDFYKREHQIIYEAIINLFNRQKAIDVLTVGDTLKANGKLEEAGGNSCLTALVNSVPTASNAVYYAEIVHKKKILRDLISASHEISQLGYREGEDVEILMDEVEKKIFAIAQKSLVRGFESVAGALGEAWERIDRLHKSGGGNLRGVPTGFKELDNKLSGFQKSDFIVLAARPSLGKTALAMDIARHVALNEKIPVGIFSLEMSREQLVDRLIAAEAHVDLWHLRTGRLSSEDDFESIRDAMGRLNSAPLFIDDEVSTNILQMRAKARRLQAEKNLGLIIVDYLQLMVPRIQSDNMVQQITEISRSLKALARELNVPVLALSQLSRAIESRPNKRPQLSDLRDSGAIEQDADVVIFIHREDLVKENSDRPNQADLLIEKHRNGPTGKATLYFNKEKASFSSLEPN</sequence>
<evidence type="ECO:0000313" key="14">
    <source>
        <dbReference type="EMBL" id="KKT57275.1"/>
    </source>
</evidence>
<evidence type="ECO:0000259" key="13">
    <source>
        <dbReference type="PROSITE" id="PS51199"/>
    </source>
</evidence>
<proteinExistence type="inferred from homology"/>
<dbReference type="Pfam" id="PF00772">
    <property type="entry name" value="DnaB"/>
    <property type="match status" value="1"/>
</dbReference>
<name>A0A0G1IDI2_9BACT</name>
<evidence type="ECO:0000256" key="8">
    <source>
        <dbReference type="ARBA" id="ARBA00023125"/>
    </source>
</evidence>
<dbReference type="FunFam" id="1.10.860.10:FF:000001">
    <property type="entry name" value="Replicative DNA helicase"/>
    <property type="match status" value="1"/>
</dbReference>
<accession>A0A0G1IDI2</accession>
<evidence type="ECO:0000256" key="10">
    <source>
        <dbReference type="ARBA" id="ARBA00048954"/>
    </source>
</evidence>
<comment type="catalytic activity">
    <reaction evidence="10 12">
        <text>ATP + H2O = ADP + phosphate + H(+)</text>
        <dbReference type="Rhea" id="RHEA:13065"/>
        <dbReference type="ChEBI" id="CHEBI:15377"/>
        <dbReference type="ChEBI" id="CHEBI:15378"/>
        <dbReference type="ChEBI" id="CHEBI:30616"/>
        <dbReference type="ChEBI" id="CHEBI:43474"/>
        <dbReference type="ChEBI" id="CHEBI:456216"/>
        <dbReference type="EC" id="5.6.2.3"/>
    </reaction>
</comment>
<dbReference type="NCBIfam" id="TIGR00665">
    <property type="entry name" value="DnaB"/>
    <property type="match status" value="1"/>
</dbReference>
<keyword evidence="7 12" id="KW-0067">ATP-binding</keyword>
<gene>
    <name evidence="14" type="ORF">UW49_C0006G0028</name>
</gene>
<dbReference type="GO" id="GO:0006269">
    <property type="term" value="P:DNA replication, synthesis of primer"/>
    <property type="evidence" value="ECO:0007669"/>
    <property type="project" value="UniProtKB-UniRule"/>
</dbReference>
<evidence type="ECO:0000256" key="1">
    <source>
        <dbReference type="ARBA" id="ARBA00008428"/>
    </source>
</evidence>
<keyword evidence="2 12" id="KW-0639">Primosome</keyword>
<dbReference type="GO" id="GO:0003677">
    <property type="term" value="F:DNA binding"/>
    <property type="evidence" value="ECO:0007669"/>
    <property type="project" value="UniProtKB-UniRule"/>
</dbReference>
<dbReference type="PANTHER" id="PTHR30153">
    <property type="entry name" value="REPLICATIVE DNA HELICASE DNAB"/>
    <property type="match status" value="1"/>
</dbReference>
<dbReference type="Gene3D" id="3.40.50.300">
    <property type="entry name" value="P-loop containing nucleotide triphosphate hydrolases"/>
    <property type="match status" value="1"/>
</dbReference>
<evidence type="ECO:0000313" key="15">
    <source>
        <dbReference type="Proteomes" id="UP000033977"/>
    </source>
</evidence>
<dbReference type="Pfam" id="PF03796">
    <property type="entry name" value="DnaB_C"/>
    <property type="match status" value="1"/>
</dbReference>
<evidence type="ECO:0000256" key="12">
    <source>
        <dbReference type="RuleBase" id="RU362085"/>
    </source>
</evidence>
<dbReference type="PANTHER" id="PTHR30153:SF2">
    <property type="entry name" value="REPLICATIVE DNA HELICASE"/>
    <property type="match status" value="1"/>
</dbReference>
<dbReference type="SUPFAM" id="SSF48024">
    <property type="entry name" value="N-terminal domain of DnaB helicase"/>
    <property type="match status" value="1"/>
</dbReference>
<keyword evidence="5 12" id="KW-0378">Hydrolase</keyword>
<dbReference type="PATRIC" id="fig|1618652.3.peg.461"/>
<dbReference type="EMBL" id="LCIN01000006">
    <property type="protein sequence ID" value="KKT57275.1"/>
    <property type="molecule type" value="Genomic_DNA"/>
</dbReference>
<dbReference type="InterPro" id="IPR007693">
    <property type="entry name" value="DNA_helicase_DnaB-like_N"/>
</dbReference>
<dbReference type="InterPro" id="IPR003593">
    <property type="entry name" value="AAA+_ATPase"/>
</dbReference>
<dbReference type="AlphaFoldDB" id="A0A0G1IDI2"/>
<dbReference type="EC" id="5.6.2.3" evidence="11 12"/>
<keyword evidence="8 12" id="KW-0238">DNA-binding</keyword>
<evidence type="ECO:0000256" key="2">
    <source>
        <dbReference type="ARBA" id="ARBA00022515"/>
    </source>
</evidence>
<dbReference type="Proteomes" id="UP000033977">
    <property type="component" value="Unassembled WGS sequence"/>
</dbReference>
<feature type="domain" description="SF4 helicase" evidence="13">
    <location>
        <begin position="184"/>
        <end position="449"/>
    </location>
</feature>
<dbReference type="SUPFAM" id="SSF52540">
    <property type="entry name" value="P-loop containing nucleoside triphosphate hydrolases"/>
    <property type="match status" value="1"/>
</dbReference>
<evidence type="ECO:0000256" key="4">
    <source>
        <dbReference type="ARBA" id="ARBA00022741"/>
    </source>
</evidence>
<comment type="caution">
    <text evidence="14">The sequence shown here is derived from an EMBL/GenBank/DDBJ whole genome shotgun (WGS) entry which is preliminary data.</text>
</comment>